<feature type="compositionally biased region" description="Polar residues" evidence="1">
    <location>
        <begin position="1"/>
        <end position="15"/>
    </location>
</feature>
<evidence type="ECO:0000313" key="2">
    <source>
        <dbReference type="EMBL" id="KAK9088687.1"/>
    </source>
</evidence>
<comment type="caution">
    <text evidence="2">The sequence shown here is derived from an EMBL/GenBank/DDBJ whole genome shotgun (WGS) entry which is preliminary data.</text>
</comment>
<proteinExistence type="predicted"/>
<dbReference type="Proteomes" id="UP001419268">
    <property type="component" value="Unassembled WGS sequence"/>
</dbReference>
<name>A0AAP0EBY1_9MAGN</name>
<evidence type="ECO:0000313" key="3">
    <source>
        <dbReference type="Proteomes" id="UP001419268"/>
    </source>
</evidence>
<protein>
    <submittedName>
        <fullName evidence="2">Uncharacterized protein</fullName>
    </submittedName>
</protein>
<accession>A0AAP0EBY1</accession>
<feature type="compositionally biased region" description="Basic and acidic residues" evidence="1">
    <location>
        <begin position="24"/>
        <end position="90"/>
    </location>
</feature>
<evidence type="ECO:0000256" key="1">
    <source>
        <dbReference type="SAM" id="MobiDB-lite"/>
    </source>
</evidence>
<reference evidence="2 3" key="1">
    <citation type="submission" date="2024-01" db="EMBL/GenBank/DDBJ databases">
        <title>Genome assemblies of Stephania.</title>
        <authorList>
            <person name="Yang L."/>
        </authorList>
    </citation>
    <scope>NUCLEOTIDE SEQUENCE [LARGE SCALE GENOMIC DNA]</scope>
    <source>
        <strain evidence="2">JXDWG</strain>
        <tissue evidence="2">Leaf</tissue>
    </source>
</reference>
<gene>
    <name evidence="2" type="ORF">Scep_027769</name>
</gene>
<organism evidence="2 3">
    <name type="scientific">Stephania cephalantha</name>
    <dbReference type="NCBI Taxonomy" id="152367"/>
    <lineage>
        <taxon>Eukaryota</taxon>
        <taxon>Viridiplantae</taxon>
        <taxon>Streptophyta</taxon>
        <taxon>Embryophyta</taxon>
        <taxon>Tracheophyta</taxon>
        <taxon>Spermatophyta</taxon>
        <taxon>Magnoliopsida</taxon>
        <taxon>Ranunculales</taxon>
        <taxon>Menispermaceae</taxon>
        <taxon>Menispermoideae</taxon>
        <taxon>Cissampelideae</taxon>
        <taxon>Stephania</taxon>
    </lineage>
</organism>
<keyword evidence="3" id="KW-1185">Reference proteome</keyword>
<feature type="region of interest" description="Disordered" evidence="1">
    <location>
        <begin position="1"/>
        <end position="91"/>
    </location>
</feature>
<sequence length="130" mass="14769">MAAQRKPTSLVTHGQGTAKKGKEKGRMRSKEKWGRALVERGERENRDHGHGMRTQDRRREGKRRRDGDEGGSHGEERLERAGRKRREGERAIGNVCLGGAERKVAAALGLLTKEKPQQDQKLFRHKINLL</sequence>
<dbReference type="AlphaFoldDB" id="A0AAP0EBY1"/>
<dbReference type="EMBL" id="JBBNAG010000012">
    <property type="protein sequence ID" value="KAK9088687.1"/>
    <property type="molecule type" value="Genomic_DNA"/>
</dbReference>